<keyword evidence="3" id="KW-0274">FAD</keyword>
<reference evidence="7" key="3">
    <citation type="submission" date="2021-02" db="UniProtKB">
        <authorList>
            <consortium name="EnsemblMetazoa"/>
        </authorList>
    </citation>
    <scope>IDENTIFICATION</scope>
    <source>
        <strain evidence="7">USDA</strain>
    </source>
</reference>
<feature type="domain" description="Acyl-CoA oxidase/dehydrogenase middle" evidence="4">
    <location>
        <begin position="200"/>
        <end position="294"/>
    </location>
</feature>
<dbReference type="InterPro" id="IPR006091">
    <property type="entry name" value="Acyl-CoA_Oxase/DH_mid-dom"/>
</dbReference>
<evidence type="ECO:0000313" key="8">
    <source>
        <dbReference type="Proteomes" id="UP000009046"/>
    </source>
</evidence>
<dbReference type="OrthoDB" id="354at2759"/>
<name>E0VWL4_PEDHC</name>
<keyword evidence="6" id="KW-0560">Oxidoreductase</keyword>
<dbReference type="CTD" id="8231461"/>
<reference evidence="6" key="2">
    <citation type="submission" date="2007-04" db="EMBL/GenBank/DDBJ databases">
        <title>The genome of the human body louse.</title>
        <authorList>
            <consortium name="The Human Body Louse Genome Consortium"/>
            <person name="Kirkness E."/>
            <person name="Walenz B."/>
            <person name="Hass B."/>
            <person name="Bruggner R."/>
            <person name="Strausberg R."/>
        </authorList>
    </citation>
    <scope>NUCLEOTIDE SEQUENCE</scope>
    <source>
        <strain evidence="6">USDA</strain>
    </source>
</reference>
<dbReference type="EC" id="1.3.99.10" evidence="6"/>
<dbReference type="RefSeq" id="XP_002430508.1">
    <property type="nucleotide sequence ID" value="XM_002430463.1"/>
</dbReference>
<comment type="cofactor">
    <cofactor evidence="1">
        <name>FAD</name>
        <dbReference type="ChEBI" id="CHEBI:57692"/>
    </cofactor>
</comment>
<organism>
    <name type="scientific">Pediculus humanus subsp. corporis</name>
    <name type="common">Body louse</name>
    <dbReference type="NCBI Taxonomy" id="121224"/>
    <lineage>
        <taxon>Eukaryota</taxon>
        <taxon>Metazoa</taxon>
        <taxon>Ecdysozoa</taxon>
        <taxon>Arthropoda</taxon>
        <taxon>Hexapoda</taxon>
        <taxon>Insecta</taxon>
        <taxon>Pterygota</taxon>
        <taxon>Neoptera</taxon>
        <taxon>Paraneoptera</taxon>
        <taxon>Psocodea</taxon>
        <taxon>Troctomorpha</taxon>
        <taxon>Phthiraptera</taxon>
        <taxon>Anoplura</taxon>
        <taxon>Pediculidae</taxon>
        <taxon>Pediculus</taxon>
    </lineage>
</organism>
<dbReference type="PANTHER" id="PTHR43884">
    <property type="entry name" value="ACYL-COA DEHYDROGENASE"/>
    <property type="match status" value="1"/>
</dbReference>
<reference evidence="6" key="1">
    <citation type="submission" date="2007-04" db="EMBL/GenBank/DDBJ databases">
        <title>Annotation of Pediculus humanus corporis strain USDA.</title>
        <authorList>
            <person name="Kirkness E."/>
            <person name="Hannick L."/>
            <person name="Hass B."/>
            <person name="Bruggner R."/>
            <person name="Lawson D."/>
            <person name="Bidwell S."/>
            <person name="Joardar V."/>
            <person name="Caler E."/>
            <person name="Walenz B."/>
            <person name="Inman J."/>
            <person name="Schobel S."/>
            <person name="Galinsky K."/>
            <person name="Amedeo P."/>
            <person name="Strausberg R."/>
        </authorList>
    </citation>
    <scope>NUCLEOTIDE SEQUENCE</scope>
    <source>
        <strain evidence="6">USDA</strain>
    </source>
</reference>
<dbReference type="SUPFAM" id="SSF56645">
    <property type="entry name" value="Acyl-CoA dehydrogenase NM domain-like"/>
    <property type="match status" value="1"/>
</dbReference>
<dbReference type="EnsemblMetazoa" id="PHUM488800-RA">
    <property type="protein sequence ID" value="PHUM488800-PA"/>
    <property type="gene ID" value="PHUM488800"/>
</dbReference>
<keyword evidence="2" id="KW-0285">Flavoprotein</keyword>
<evidence type="ECO:0000256" key="1">
    <source>
        <dbReference type="ARBA" id="ARBA00001974"/>
    </source>
</evidence>
<dbReference type="AlphaFoldDB" id="E0VWL4"/>
<dbReference type="STRING" id="121224.E0VWL4"/>
<evidence type="ECO:0000313" key="6">
    <source>
        <dbReference type="EMBL" id="EEB17770.1"/>
    </source>
</evidence>
<evidence type="ECO:0000259" key="5">
    <source>
        <dbReference type="Pfam" id="PF02771"/>
    </source>
</evidence>
<accession>E0VWL4</accession>
<sequence length="453" mass="52130">MVMLRYLRNNSYLSWDKFIKFGWRNLTSTPLPEKTESLKKELNEEFVYTSEKKSKKPYKGGFLNSLFDGEFDRNIFNYPSPQPSEENLFFLKHCIKIEEYISKIPPNCHTITQDMVNGLNALKVFALSLPKEYGGLNYSVSKSKFVEEYISYCPIIGQFLAYNENFGRKIINEFGSEEQKLKYLPKLASGKSFVSFAYLEDGPIVDLNSITTSSMFDNYKNEFIINGNKKWVLNADLSDFIIVLTRTTINKDNRLQTPLNLFIVDSDTPGITIKPCNTKNNQEINLSEINFKDVSVSSENLIGNESECAFPILKTALLFNKLSSSIACLSLLKKLNLMGLKIFEDVLKTNKTVLNEISIKENINSVTLNVYILESVIYPLLEKLDEYEKPDLYVETCIVKALAVDFLQNAINKCFSIFGNAYFNHIEELNMALKYWKYYSIFDDTQIHLKVKI</sequence>
<protein>
    <submittedName>
        <fullName evidence="6 7">Acyl-CoA dehydrogenase, putative</fullName>
        <ecNumber evidence="6">1.3.99.10</ecNumber>
    </submittedName>
</protein>
<dbReference type="Pfam" id="PF02771">
    <property type="entry name" value="Acyl-CoA_dh_N"/>
    <property type="match status" value="1"/>
</dbReference>
<keyword evidence="8" id="KW-1185">Reference proteome</keyword>
<dbReference type="KEGG" id="phu:Phum_PHUM488800"/>
<dbReference type="HOGENOM" id="CLU_604553_0_0_1"/>
<dbReference type="GO" id="GO:0050660">
    <property type="term" value="F:flavin adenine dinucleotide binding"/>
    <property type="evidence" value="ECO:0007669"/>
    <property type="project" value="InterPro"/>
</dbReference>
<dbReference type="GO" id="GO:0003995">
    <property type="term" value="F:acyl-CoA dehydrogenase activity"/>
    <property type="evidence" value="ECO:0007669"/>
    <property type="project" value="TreeGrafter"/>
</dbReference>
<evidence type="ECO:0000256" key="3">
    <source>
        <dbReference type="ARBA" id="ARBA00022827"/>
    </source>
</evidence>
<dbReference type="InParanoid" id="E0VWL4"/>
<dbReference type="EMBL" id="AAZO01005921">
    <property type="status" value="NOT_ANNOTATED_CDS"/>
    <property type="molecule type" value="Genomic_DNA"/>
</dbReference>
<dbReference type="eggNOG" id="KOG0137">
    <property type="taxonomic scope" value="Eukaryota"/>
</dbReference>
<evidence type="ECO:0000313" key="7">
    <source>
        <dbReference type="EnsemblMetazoa" id="PHUM488800-PA"/>
    </source>
</evidence>
<dbReference type="EMBL" id="DS235822">
    <property type="protein sequence ID" value="EEB17770.1"/>
    <property type="molecule type" value="Genomic_DNA"/>
</dbReference>
<gene>
    <name evidence="7" type="primary">8231461</name>
    <name evidence="6" type="ORF">Phum_PHUM488800</name>
</gene>
<dbReference type="Gene3D" id="1.10.540.10">
    <property type="entry name" value="Acyl-CoA dehydrogenase/oxidase, N-terminal domain"/>
    <property type="match status" value="1"/>
</dbReference>
<dbReference type="Gene3D" id="1.20.140.10">
    <property type="entry name" value="Butyryl-CoA Dehydrogenase, subunit A, domain 3"/>
    <property type="match status" value="1"/>
</dbReference>
<evidence type="ECO:0000259" key="4">
    <source>
        <dbReference type="Pfam" id="PF02770"/>
    </source>
</evidence>
<dbReference type="InterPro" id="IPR046373">
    <property type="entry name" value="Acyl-CoA_Oxase/DH_mid-dom_sf"/>
</dbReference>
<dbReference type="Proteomes" id="UP000009046">
    <property type="component" value="Unassembled WGS sequence"/>
</dbReference>
<dbReference type="GeneID" id="8231461"/>
<dbReference type="PANTHER" id="PTHR43884:SF9">
    <property type="entry name" value="COMPLEX I ASSEMBLY FACTOR ACAD9, MITOCHONDRIAL"/>
    <property type="match status" value="1"/>
</dbReference>
<feature type="domain" description="Acyl-CoA dehydrogenase/oxidase N-terminal" evidence="5">
    <location>
        <begin position="109"/>
        <end position="191"/>
    </location>
</feature>
<dbReference type="VEuPathDB" id="VectorBase:PHUM488800"/>
<dbReference type="InterPro" id="IPR037069">
    <property type="entry name" value="AcylCoA_DH/ox_N_sf"/>
</dbReference>
<proteinExistence type="predicted"/>
<evidence type="ECO:0000256" key="2">
    <source>
        <dbReference type="ARBA" id="ARBA00022630"/>
    </source>
</evidence>
<dbReference type="InterPro" id="IPR009100">
    <property type="entry name" value="AcylCoA_DH/oxidase_NM_dom_sf"/>
</dbReference>
<dbReference type="InterPro" id="IPR013786">
    <property type="entry name" value="AcylCoA_DH/ox_N"/>
</dbReference>
<dbReference type="Gene3D" id="2.40.110.10">
    <property type="entry name" value="Butyryl-CoA Dehydrogenase, subunit A, domain 2"/>
    <property type="match status" value="1"/>
</dbReference>
<dbReference type="Pfam" id="PF02770">
    <property type="entry name" value="Acyl-CoA_dh_M"/>
    <property type="match status" value="1"/>
</dbReference>